<evidence type="ECO:0000313" key="2">
    <source>
        <dbReference type="Proteomes" id="UP000191153"/>
    </source>
</evidence>
<evidence type="ECO:0000313" key="1">
    <source>
        <dbReference type="EMBL" id="SKA13938.1"/>
    </source>
</evidence>
<sequence length="118" mass="13826">ELLAKESEGKEIRILKNGELGAYEYPPCTKEFVNKIFNWDIEQWEEGATVQEQLEYYKQKIIECTKEIYIEERAGFKPSDELLQKKEHYSNLHMSIAQLEAIKINKHMDSTKPGTAQM</sequence>
<gene>
    <name evidence="1" type="ORF">SAMN02745174_02652</name>
</gene>
<organism evidence="1 2">
    <name type="scientific">Cetobacterium ceti</name>
    <dbReference type="NCBI Taxonomy" id="180163"/>
    <lineage>
        <taxon>Bacteria</taxon>
        <taxon>Fusobacteriati</taxon>
        <taxon>Fusobacteriota</taxon>
        <taxon>Fusobacteriia</taxon>
        <taxon>Fusobacteriales</taxon>
        <taxon>Fusobacteriaceae</taxon>
        <taxon>Cetobacterium</taxon>
    </lineage>
</organism>
<name>A0A1T4RDW9_9FUSO</name>
<protein>
    <submittedName>
        <fullName evidence="1">Uncharacterized protein</fullName>
    </submittedName>
</protein>
<dbReference type="STRING" id="180163.SAMN02745174_02652"/>
<dbReference type="Proteomes" id="UP000191153">
    <property type="component" value="Unassembled WGS sequence"/>
</dbReference>
<accession>A0A1T4RDW9</accession>
<dbReference type="RefSeq" id="WP_159443661.1">
    <property type="nucleotide sequence ID" value="NZ_FUWX01000060.1"/>
</dbReference>
<reference evidence="1 2" key="1">
    <citation type="submission" date="2017-02" db="EMBL/GenBank/DDBJ databases">
        <authorList>
            <person name="Peterson S.W."/>
        </authorList>
    </citation>
    <scope>NUCLEOTIDE SEQUENCE [LARGE SCALE GENOMIC DNA]</scope>
    <source>
        <strain evidence="1 2">ATCC 700028</strain>
    </source>
</reference>
<proteinExistence type="predicted"/>
<feature type="non-terminal residue" evidence="1">
    <location>
        <position position="1"/>
    </location>
</feature>
<keyword evidence="2" id="KW-1185">Reference proteome</keyword>
<dbReference type="AlphaFoldDB" id="A0A1T4RDW9"/>
<dbReference type="EMBL" id="FUWX01000060">
    <property type="protein sequence ID" value="SKA13938.1"/>
    <property type="molecule type" value="Genomic_DNA"/>
</dbReference>